<evidence type="ECO:0000313" key="9">
    <source>
        <dbReference type="EMBL" id="GEL59060.1"/>
    </source>
</evidence>
<accession>A0A6N3SP15</accession>
<dbReference type="Gene3D" id="3.20.20.190">
    <property type="entry name" value="Phosphatidylinositol (PI) phosphodiesterase"/>
    <property type="match status" value="1"/>
</dbReference>
<dbReference type="AlphaFoldDB" id="A0A0D6N1B3"/>
<dbReference type="InterPro" id="IPR017946">
    <property type="entry name" value="PLC-like_Pdiesterase_TIM-brl"/>
</dbReference>
<dbReference type="PANTHER" id="PTHR43620">
    <property type="entry name" value="GLYCEROPHOSPHORYL DIESTER PHOSPHODIESTERASE"/>
    <property type="match status" value="1"/>
</dbReference>
<dbReference type="CDD" id="cd08602">
    <property type="entry name" value="GDPD_ScGlpQ1_like"/>
    <property type="match status" value="1"/>
</dbReference>
<evidence type="ECO:0000256" key="6">
    <source>
        <dbReference type="ARBA" id="ARBA00047512"/>
    </source>
</evidence>
<gene>
    <name evidence="9" type="primary">glpQ</name>
    <name evidence="8" type="ORF">Abci_003_074</name>
    <name evidence="9" type="ORF">ACI01nite_16620</name>
</gene>
<keyword evidence="5" id="KW-0378">Hydrolase</keyword>
<proteinExistence type="inferred from homology"/>
<dbReference type="Proteomes" id="UP000321891">
    <property type="component" value="Unassembled WGS sequence"/>
</dbReference>
<evidence type="ECO:0000256" key="3">
    <source>
        <dbReference type="ARBA" id="ARBA00022729"/>
    </source>
</evidence>
<dbReference type="EMBL" id="BAMV01000003">
    <property type="protein sequence ID" value="GAN59311.1"/>
    <property type="molecule type" value="Genomic_DNA"/>
</dbReference>
<evidence type="ECO:0000256" key="4">
    <source>
        <dbReference type="ARBA" id="ARBA00022798"/>
    </source>
</evidence>
<dbReference type="Pfam" id="PF03009">
    <property type="entry name" value="GDPD"/>
    <property type="match status" value="1"/>
</dbReference>
<keyword evidence="4" id="KW-0319">Glycerol metabolism</keyword>
<dbReference type="GO" id="GO:0006629">
    <property type="term" value="P:lipid metabolic process"/>
    <property type="evidence" value="ECO:0007669"/>
    <property type="project" value="InterPro"/>
</dbReference>
<evidence type="ECO:0000313" key="10">
    <source>
        <dbReference type="Proteomes" id="UP000032671"/>
    </source>
</evidence>
<evidence type="ECO:0000256" key="2">
    <source>
        <dbReference type="ARBA" id="ARBA00012247"/>
    </source>
</evidence>
<name>A0A0D6N1B3_9PROT</name>
<dbReference type="EC" id="3.1.4.46" evidence="2"/>
<feature type="domain" description="GP-PDE" evidence="7">
    <location>
        <begin position="38"/>
        <end position="370"/>
    </location>
</feature>
<accession>A0A0D6N1B3</accession>
<evidence type="ECO:0000256" key="5">
    <source>
        <dbReference type="ARBA" id="ARBA00022801"/>
    </source>
</evidence>
<organism evidence="8 10">
    <name type="scientific">Acetobacter cibinongensis</name>
    <dbReference type="NCBI Taxonomy" id="146475"/>
    <lineage>
        <taxon>Bacteria</taxon>
        <taxon>Pseudomonadati</taxon>
        <taxon>Pseudomonadota</taxon>
        <taxon>Alphaproteobacteria</taxon>
        <taxon>Acetobacterales</taxon>
        <taxon>Acetobacteraceae</taxon>
        <taxon>Acetobacter</taxon>
    </lineage>
</organism>
<dbReference type="Proteomes" id="UP000032671">
    <property type="component" value="Unassembled WGS sequence"/>
</dbReference>
<reference evidence="9 11" key="2">
    <citation type="submission" date="2019-07" db="EMBL/GenBank/DDBJ databases">
        <title>Whole genome shotgun sequence of Acetobacter cibinongensis NBRC 16605.</title>
        <authorList>
            <person name="Hosoyama A."/>
            <person name="Uohara A."/>
            <person name="Ohji S."/>
            <person name="Ichikawa N."/>
        </authorList>
    </citation>
    <scope>NUCLEOTIDE SEQUENCE [LARGE SCALE GENOMIC DNA]</scope>
    <source>
        <strain evidence="9 11">NBRC 16605</strain>
    </source>
</reference>
<dbReference type="PANTHER" id="PTHR43620:SF7">
    <property type="entry name" value="GLYCEROPHOSPHODIESTER PHOSPHODIESTERASE GDPD5-RELATED"/>
    <property type="match status" value="1"/>
</dbReference>
<evidence type="ECO:0000259" key="7">
    <source>
        <dbReference type="PROSITE" id="PS51704"/>
    </source>
</evidence>
<evidence type="ECO:0000313" key="11">
    <source>
        <dbReference type="Proteomes" id="UP000321891"/>
    </source>
</evidence>
<dbReference type="PROSITE" id="PS51704">
    <property type="entry name" value="GP_PDE"/>
    <property type="match status" value="1"/>
</dbReference>
<dbReference type="EMBL" id="BJVU01000006">
    <property type="protein sequence ID" value="GEL59060.1"/>
    <property type="molecule type" value="Genomic_DNA"/>
</dbReference>
<dbReference type="RefSeq" id="WP_048837403.1">
    <property type="nucleotide sequence ID" value="NZ_BAMV01000003.1"/>
</dbReference>
<dbReference type="GO" id="GO:0006071">
    <property type="term" value="P:glycerol metabolic process"/>
    <property type="evidence" value="ECO:0007669"/>
    <property type="project" value="UniProtKB-KW"/>
</dbReference>
<dbReference type="GO" id="GO:0008889">
    <property type="term" value="F:glycerophosphodiester phosphodiesterase activity"/>
    <property type="evidence" value="ECO:0007669"/>
    <property type="project" value="UniProtKB-EC"/>
</dbReference>
<comment type="caution">
    <text evidence="8">The sequence shown here is derived from an EMBL/GenBank/DDBJ whole genome shotgun (WGS) entry which is preliminary data.</text>
</comment>
<keyword evidence="3" id="KW-0732">Signal</keyword>
<dbReference type="InterPro" id="IPR030395">
    <property type="entry name" value="GP_PDE_dom"/>
</dbReference>
<reference evidence="8 10" key="1">
    <citation type="submission" date="2012-11" db="EMBL/GenBank/DDBJ databases">
        <title>Whole genome sequence of Acetobacter cibinongensis 4H-1.</title>
        <authorList>
            <person name="Azuma Y."/>
            <person name="Higashiura N."/>
            <person name="Hirakawa H."/>
            <person name="Matsushita K."/>
        </authorList>
    </citation>
    <scope>NUCLEOTIDE SEQUENCE [LARGE SCALE GENOMIC DNA]</scope>
    <source>
        <strain evidence="8 10">4H-1</strain>
    </source>
</reference>
<comment type="catalytic activity">
    <reaction evidence="6">
        <text>a sn-glycero-3-phosphodiester + H2O = an alcohol + sn-glycerol 3-phosphate + H(+)</text>
        <dbReference type="Rhea" id="RHEA:12969"/>
        <dbReference type="ChEBI" id="CHEBI:15377"/>
        <dbReference type="ChEBI" id="CHEBI:15378"/>
        <dbReference type="ChEBI" id="CHEBI:30879"/>
        <dbReference type="ChEBI" id="CHEBI:57597"/>
        <dbReference type="ChEBI" id="CHEBI:83408"/>
        <dbReference type="EC" id="3.1.4.46"/>
    </reaction>
</comment>
<dbReference type="SUPFAM" id="SSF51695">
    <property type="entry name" value="PLC-like phosphodiesterases"/>
    <property type="match status" value="1"/>
</dbReference>
<sequence>MAGFSRRTILTTTLAAPFVARFSGGRHAVAAPSLAARPLVFAHRGCSAQRPEHTLASYAKAITDGADFVEPDLVPTKDGVLVCRHESNIAATSDVSTRPEFANRKRTLTIDGRQETGWFTTDFTLAELKTLRACERLPQLRAHNTRYNGHFDIPTFEEMIDFVAAESAARGRTIGLIPEVKNSTHFHALGFNPEATFLSIIAAHTYTRSAPLEVQSFETTNLRSLNSAVKAINPQARVMFLMGERNATPPDLLAKGEKTTFGDLMKPEGLKDIRSYADVIGPSLTDLIPRDADGAWQQPTTLVDDAHAAGLLVHAYTCRPENAFLPKQLRNTDGPAARNVAGSIAEIRRYLDMGLDGFFTDDPAIGRKAVDRI</sequence>
<evidence type="ECO:0000313" key="8">
    <source>
        <dbReference type="EMBL" id="GAN59311.1"/>
    </source>
</evidence>
<evidence type="ECO:0000256" key="1">
    <source>
        <dbReference type="ARBA" id="ARBA00007277"/>
    </source>
</evidence>
<keyword evidence="11" id="KW-1185">Reference proteome</keyword>
<dbReference type="STRING" id="1231339.Abci_003_074"/>
<comment type="similarity">
    <text evidence="1">Belongs to the glycerophosphoryl diester phosphodiesterase family.</text>
</comment>
<protein>
    <recommendedName>
        <fullName evidence="2">glycerophosphodiester phosphodiesterase</fullName>
        <ecNumber evidence="2">3.1.4.46</ecNumber>
    </recommendedName>
</protein>
<dbReference type="GO" id="GO:0042597">
    <property type="term" value="C:periplasmic space"/>
    <property type="evidence" value="ECO:0007669"/>
    <property type="project" value="TreeGrafter"/>
</dbReference>